<dbReference type="Proteomes" id="UP001056120">
    <property type="component" value="Linkage Group LG26"/>
</dbReference>
<reference evidence="1 2" key="2">
    <citation type="journal article" date="2022" name="Mol. Ecol. Resour.">
        <title>The genomes of chicory, endive, great burdock and yacon provide insights into Asteraceae paleo-polyploidization history and plant inulin production.</title>
        <authorList>
            <person name="Fan W."/>
            <person name="Wang S."/>
            <person name="Wang H."/>
            <person name="Wang A."/>
            <person name="Jiang F."/>
            <person name="Liu H."/>
            <person name="Zhao H."/>
            <person name="Xu D."/>
            <person name="Zhang Y."/>
        </authorList>
    </citation>
    <scope>NUCLEOTIDE SEQUENCE [LARGE SCALE GENOMIC DNA]</scope>
    <source>
        <strain evidence="2">cv. Yunnan</strain>
        <tissue evidence="1">Leaves</tissue>
    </source>
</reference>
<name>A0ACB8Z7T2_9ASTR</name>
<accession>A0ACB8Z7T2</accession>
<comment type="caution">
    <text evidence="1">The sequence shown here is derived from an EMBL/GenBank/DDBJ whole genome shotgun (WGS) entry which is preliminary data.</text>
</comment>
<dbReference type="EMBL" id="CM042043">
    <property type="protein sequence ID" value="KAI3693608.1"/>
    <property type="molecule type" value="Genomic_DNA"/>
</dbReference>
<protein>
    <submittedName>
        <fullName evidence="1">Uncharacterized protein</fullName>
    </submittedName>
</protein>
<keyword evidence="2" id="KW-1185">Reference proteome</keyword>
<gene>
    <name evidence="1" type="ORF">L1987_76555</name>
</gene>
<proteinExistence type="predicted"/>
<evidence type="ECO:0000313" key="1">
    <source>
        <dbReference type="EMBL" id="KAI3693608.1"/>
    </source>
</evidence>
<reference evidence="2" key="1">
    <citation type="journal article" date="2022" name="Mol. Ecol. Resour.">
        <title>The genomes of chicory, endive, great burdock and yacon provide insights into Asteraceae palaeo-polyploidization history and plant inulin production.</title>
        <authorList>
            <person name="Fan W."/>
            <person name="Wang S."/>
            <person name="Wang H."/>
            <person name="Wang A."/>
            <person name="Jiang F."/>
            <person name="Liu H."/>
            <person name="Zhao H."/>
            <person name="Xu D."/>
            <person name="Zhang Y."/>
        </authorList>
    </citation>
    <scope>NUCLEOTIDE SEQUENCE [LARGE SCALE GENOMIC DNA]</scope>
    <source>
        <strain evidence="2">cv. Yunnan</strain>
    </source>
</reference>
<evidence type="ECO:0000313" key="2">
    <source>
        <dbReference type="Proteomes" id="UP001056120"/>
    </source>
</evidence>
<sequence>MRRGIANTLRIKVSGKVDLYEFGKLIDILNPQDKPGRIIITTRVGAESMRVKLLCLIRETSQIVTWAGDHVHGNTIKAPSGLKTRPFDAIRAEVRALIGVHEQEGSYLGGVVTSLIFMYLYNNHYSIPYVTF</sequence>
<organism evidence="1 2">
    <name type="scientific">Smallanthus sonchifolius</name>
    <dbReference type="NCBI Taxonomy" id="185202"/>
    <lineage>
        <taxon>Eukaryota</taxon>
        <taxon>Viridiplantae</taxon>
        <taxon>Streptophyta</taxon>
        <taxon>Embryophyta</taxon>
        <taxon>Tracheophyta</taxon>
        <taxon>Spermatophyta</taxon>
        <taxon>Magnoliopsida</taxon>
        <taxon>eudicotyledons</taxon>
        <taxon>Gunneridae</taxon>
        <taxon>Pentapetalae</taxon>
        <taxon>asterids</taxon>
        <taxon>campanulids</taxon>
        <taxon>Asterales</taxon>
        <taxon>Asteraceae</taxon>
        <taxon>Asteroideae</taxon>
        <taxon>Heliantheae alliance</taxon>
        <taxon>Millerieae</taxon>
        <taxon>Smallanthus</taxon>
    </lineage>
</organism>